<evidence type="ECO:0000313" key="6">
    <source>
        <dbReference type="Proteomes" id="UP000297245"/>
    </source>
</evidence>
<evidence type="ECO:0000313" key="5">
    <source>
        <dbReference type="EMBL" id="THU82672.1"/>
    </source>
</evidence>
<dbReference type="PANTHER" id="PTHR47706">
    <property type="entry name" value="NMRA-LIKE FAMILY PROTEIN"/>
    <property type="match status" value="1"/>
</dbReference>
<dbReference type="InterPro" id="IPR045312">
    <property type="entry name" value="PCBER-like"/>
</dbReference>
<keyword evidence="2" id="KW-0521">NADP</keyword>
<dbReference type="Gene3D" id="3.40.50.720">
    <property type="entry name" value="NAD(P)-binding Rossmann-like Domain"/>
    <property type="match status" value="1"/>
</dbReference>
<dbReference type="InterPro" id="IPR036291">
    <property type="entry name" value="NAD(P)-bd_dom_sf"/>
</dbReference>
<accession>A0A4S8L2I0</accession>
<protein>
    <submittedName>
        <fullName evidence="5">NAD(P)-binding protein</fullName>
    </submittedName>
</protein>
<dbReference type="CDD" id="cd05259">
    <property type="entry name" value="PCBER_SDR_a"/>
    <property type="match status" value="1"/>
</dbReference>
<keyword evidence="3" id="KW-0560">Oxidoreductase</keyword>
<dbReference type="Proteomes" id="UP000297245">
    <property type="component" value="Unassembled WGS sequence"/>
</dbReference>
<gene>
    <name evidence="5" type="ORF">K435DRAFT_784532</name>
</gene>
<keyword evidence="6" id="KW-1185">Reference proteome</keyword>
<feature type="domain" description="NmrA-like" evidence="4">
    <location>
        <begin position="4"/>
        <end position="320"/>
    </location>
</feature>
<reference evidence="5 6" key="1">
    <citation type="journal article" date="2019" name="Nat. Ecol. Evol.">
        <title>Megaphylogeny resolves global patterns of mushroom evolution.</title>
        <authorList>
            <person name="Varga T."/>
            <person name="Krizsan K."/>
            <person name="Foldi C."/>
            <person name="Dima B."/>
            <person name="Sanchez-Garcia M."/>
            <person name="Sanchez-Ramirez S."/>
            <person name="Szollosi G.J."/>
            <person name="Szarkandi J.G."/>
            <person name="Papp V."/>
            <person name="Albert L."/>
            <person name="Andreopoulos W."/>
            <person name="Angelini C."/>
            <person name="Antonin V."/>
            <person name="Barry K.W."/>
            <person name="Bougher N.L."/>
            <person name="Buchanan P."/>
            <person name="Buyck B."/>
            <person name="Bense V."/>
            <person name="Catcheside P."/>
            <person name="Chovatia M."/>
            <person name="Cooper J."/>
            <person name="Damon W."/>
            <person name="Desjardin D."/>
            <person name="Finy P."/>
            <person name="Geml J."/>
            <person name="Haridas S."/>
            <person name="Hughes K."/>
            <person name="Justo A."/>
            <person name="Karasinski D."/>
            <person name="Kautmanova I."/>
            <person name="Kiss B."/>
            <person name="Kocsube S."/>
            <person name="Kotiranta H."/>
            <person name="LaButti K.M."/>
            <person name="Lechner B.E."/>
            <person name="Liimatainen K."/>
            <person name="Lipzen A."/>
            <person name="Lukacs Z."/>
            <person name="Mihaltcheva S."/>
            <person name="Morgado L.N."/>
            <person name="Niskanen T."/>
            <person name="Noordeloos M.E."/>
            <person name="Ohm R.A."/>
            <person name="Ortiz-Santana B."/>
            <person name="Ovrebo C."/>
            <person name="Racz N."/>
            <person name="Riley R."/>
            <person name="Savchenko A."/>
            <person name="Shiryaev A."/>
            <person name="Soop K."/>
            <person name="Spirin V."/>
            <person name="Szebenyi C."/>
            <person name="Tomsovsky M."/>
            <person name="Tulloss R.E."/>
            <person name="Uehling J."/>
            <person name="Grigoriev I.V."/>
            <person name="Vagvolgyi C."/>
            <person name="Papp T."/>
            <person name="Martin F.M."/>
            <person name="Miettinen O."/>
            <person name="Hibbett D.S."/>
            <person name="Nagy L.G."/>
        </authorList>
    </citation>
    <scope>NUCLEOTIDE SEQUENCE [LARGE SCALE GENOMIC DNA]</scope>
    <source>
        <strain evidence="5 6">CBS 962.96</strain>
    </source>
</reference>
<evidence type="ECO:0000256" key="2">
    <source>
        <dbReference type="ARBA" id="ARBA00022857"/>
    </source>
</evidence>
<evidence type="ECO:0000256" key="1">
    <source>
        <dbReference type="ARBA" id="ARBA00005725"/>
    </source>
</evidence>
<dbReference type="OrthoDB" id="9974981at2759"/>
<evidence type="ECO:0000259" key="4">
    <source>
        <dbReference type="Pfam" id="PF05368"/>
    </source>
</evidence>
<dbReference type="Pfam" id="PF05368">
    <property type="entry name" value="NmrA"/>
    <property type="match status" value="1"/>
</dbReference>
<dbReference type="Gene3D" id="3.90.25.10">
    <property type="entry name" value="UDP-galactose 4-epimerase, domain 1"/>
    <property type="match status" value="1"/>
</dbReference>
<evidence type="ECO:0000256" key="3">
    <source>
        <dbReference type="ARBA" id="ARBA00023002"/>
    </source>
</evidence>
<name>A0A4S8L2I0_DENBC</name>
<dbReference type="AlphaFoldDB" id="A0A4S8L2I0"/>
<sequence>MPKSQRIAVAGGTGGIGNHLVDGLLELQSRSPSSISKVIVLSRSSNKPYLQSPSSELRAPVIAVDYSSVSSIANVLSEHQIDTVISTLVGEPAQFISAQENLLQAALSVPTVHRFAPSEFAPDSELIKSVPLYEMKLPILKSLREAKAQRSSSSLPFEFTKFNCGIFMNYFGFGSPKPNGSQALGHLRAFPYVVDISKGTADVPGDGNDKIWYTTTEDVGRFVAEATQLKEWPETSNMAGEAVTINEVIEKAERISGRKITPKYNTEAELLARMDPNPSTWMGNFYLDVYISIIRQEQLQETSNLNELTNVKPTTVEEFLQKWWGKEN</sequence>
<dbReference type="InterPro" id="IPR051609">
    <property type="entry name" value="NmrA/Isoflavone_reductase-like"/>
</dbReference>
<comment type="similarity">
    <text evidence="1">Belongs to the NmrA-type oxidoreductase family. Isoflavone reductase subfamily.</text>
</comment>
<proteinExistence type="inferred from homology"/>
<dbReference type="EMBL" id="ML179716">
    <property type="protein sequence ID" value="THU82672.1"/>
    <property type="molecule type" value="Genomic_DNA"/>
</dbReference>
<dbReference type="GO" id="GO:0016491">
    <property type="term" value="F:oxidoreductase activity"/>
    <property type="evidence" value="ECO:0007669"/>
    <property type="project" value="UniProtKB-KW"/>
</dbReference>
<organism evidence="5 6">
    <name type="scientific">Dendrothele bispora (strain CBS 962.96)</name>
    <dbReference type="NCBI Taxonomy" id="1314807"/>
    <lineage>
        <taxon>Eukaryota</taxon>
        <taxon>Fungi</taxon>
        <taxon>Dikarya</taxon>
        <taxon>Basidiomycota</taxon>
        <taxon>Agaricomycotina</taxon>
        <taxon>Agaricomycetes</taxon>
        <taxon>Agaricomycetidae</taxon>
        <taxon>Agaricales</taxon>
        <taxon>Agaricales incertae sedis</taxon>
        <taxon>Dendrothele</taxon>
    </lineage>
</organism>
<dbReference type="InterPro" id="IPR008030">
    <property type="entry name" value="NmrA-like"/>
</dbReference>
<dbReference type="SUPFAM" id="SSF51735">
    <property type="entry name" value="NAD(P)-binding Rossmann-fold domains"/>
    <property type="match status" value="1"/>
</dbReference>
<dbReference type="PANTHER" id="PTHR47706:SF4">
    <property type="entry name" value="NMRA-LIKE DOMAIN-CONTAINING PROTEIN"/>
    <property type="match status" value="1"/>
</dbReference>